<evidence type="ECO:0000313" key="3">
    <source>
        <dbReference type="Proteomes" id="UP000443582"/>
    </source>
</evidence>
<keyword evidence="3" id="KW-1185">Reference proteome</keyword>
<dbReference type="SUPFAM" id="SSF141371">
    <property type="entry name" value="PilZ domain-like"/>
    <property type="match status" value="1"/>
</dbReference>
<organism evidence="2 3">
    <name type="scientific">Halobacteriovorax vibrionivorans</name>
    <dbReference type="NCBI Taxonomy" id="2152716"/>
    <lineage>
        <taxon>Bacteria</taxon>
        <taxon>Pseudomonadati</taxon>
        <taxon>Bdellovibrionota</taxon>
        <taxon>Bacteriovoracia</taxon>
        <taxon>Bacteriovoracales</taxon>
        <taxon>Halobacteriovoraceae</taxon>
        <taxon>Halobacteriovorax</taxon>
    </lineage>
</organism>
<feature type="domain" description="PilZ" evidence="1">
    <location>
        <begin position="21"/>
        <end position="131"/>
    </location>
</feature>
<proteinExistence type="predicted"/>
<dbReference type="Pfam" id="PF07238">
    <property type="entry name" value="PilZ"/>
    <property type="match status" value="1"/>
</dbReference>
<dbReference type="Proteomes" id="UP000443582">
    <property type="component" value="Unassembled WGS sequence"/>
</dbReference>
<comment type="caution">
    <text evidence="2">The sequence shown here is derived from an EMBL/GenBank/DDBJ whole genome shotgun (WGS) entry which is preliminary data.</text>
</comment>
<dbReference type="Gene3D" id="2.40.10.220">
    <property type="entry name" value="predicted glycosyltransferase like domains"/>
    <property type="match status" value="1"/>
</dbReference>
<reference evidence="3" key="1">
    <citation type="journal article" date="2019" name="Int. J. Syst. Evol. Microbiol.">
        <title>Halobacteriovorax valvorus sp. nov., a novel prokaryotic predator isolated from coastal seawater of China.</title>
        <authorList>
            <person name="Chen M.-X."/>
        </authorList>
    </citation>
    <scope>NUCLEOTIDE SEQUENCE [LARGE SCALE GENOMIC DNA]</scope>
    <source>
        <strain evidence="3">BL9</strain>
    </source>
</reference>
<protein>
    <submittedName>
        <fullName evidence="2">PilZ domain-containing protein</fullName>
    </submittedName>
</protein>
<evidence type="ECO:0000313" key="2">
    <source>
        <dbReference type="EMBL" id="RZF22601.1"/>
    </source>
</evidence>
<name>A0ABY0II26_9BACT</name>
<sequence length="153" mass="17770">MSDNKVINFQAKREENIEKKRRSFERICFNNFMGAYSVIESDGYSYPINMVDISKDGLSFNVPWNEKTDTKIKLGEDLKLKFYFTKGSYIPVIVTIRHSALTEGADGVTYMQYGCEFDKSMHSFKAMEQFINFIYAFSEYSVVDNGEMKSLFI</sequence>
<gene>
    <name evidence="2" type="ORF">DAY19_02175</name>
</gene>
<accession>A0ABY0II26</accession>
<dbReference type="InterPro" id="IPR009875">
    <property type="entry name" value="PilZ_domain"/>
</dbReference>
<dbReference type="EMBL" id="QDKL01000001">
    <property type="protein sequence ID" value="RZF22601.1"/>
    <property type="molecule type" value="Genomic_DNA"/>
</dbReference>
<evidence type="ECO:0000259" key="1">
    <source>
        <dbReference type="Pfam" id="PF07238"/>
    </source>
</evidence>
<dbReference type="RefSeq" id="WP_114705546.1">
    <property type="nucleotide sequence ID" value="NZ_QDKL01000001.1"/>
</dbReference>